<evidence type="ECO:0000256" key="4">
    <source>
        <dbReference type="ARBA" id="ARBA00022833"/>
    </source>
</evidence>
<dbReference type="PROSITE" id="PS51915">
    <property type="entry name" value="ZAD"/>
    <property type="match status" value="1"/>
</dbReference>
<feature type="binding site" evidence="6">
    <location>
        <position position="50"/>
    </location>
    <ligand>
        <name>Zn(2+)</name>
        <dbReference type="ChEBI" id="CHEBI:29105"/>
    </ligand>
</feature>
<dbReference type="EMBL" id="JAPWTJ010000039">
    <property type="protein sequence ID" value="KAJ8984354.1"/>
    <property type="molecule type" value="Genomic_DNA"/>
</dbReference>
<evidence type="ECO:0000259" key="8">
    <source>
        <dbReference type="PROSITE" id="PS51915"/>
    </source>
</evidence>
<dbReference type="Pfam" id="PF00096">
    <property type="entry name" value="zf-C2H2"/>
    <property type="match status" value="3"/>
</dbReference>
<dbReference type="SMART" id="SM00868">
    <property type="entry name" value="zf-AD"/>
    <property type="match status" value="1"/>
</dbReference>
<sequence>MENICRTCLRSSNKLVPLRTNDILLHKIKVISSVQLTFNEYYPNSICEQCSNNINKLFCFRKVIINNDVELRERYNTLKRTNFTPKPRSKENEYQKDEETIKIEVDSEDSDTLNIVDNFLEVIEDTGANNEGDDNSGVDKTKCNLDTIRKAIAKLNEPKCVECGKLFSSRTKLYNHRRTYHMPPGVCNICGLVIRVDNLKRHVQMHSEGPVECSFCNKVFKNPESLRSHVLIHKGEVFTCEFCGKTSKVKSEHHRHLKTHTDPDARKVMCTLCGKRVRDLKKHIQSHTGERPHICSTCKKGFTSPYALKIHTRQHTNERPFICEYCSMAFPQKVSLTNHLKSKHDVIFQ</sequence>
<dbReference type="SUPFAM" id="SSF57667">
    <property type="entry name" value="beta-beta-alpha zinc fingers"/>
    <property type="match status" value="3"/>
</dbReference>
<dbReference type="PANTHER" id="PTHR24379">
    <property type="entry name" value="KRAB AND ZINC FINGER DOMAIN-CONTAINING"/>
    <property type="match status" value="1"/>
</dbReference>
<feature type="domain" description="C2H2-type" evidence="7">
    <location>
        <begin position="293"/>
        <end position="320"/>
    </location>
</feature>
<proteinExistence type="predicted"/>
<dbReference type="InterPro" id="IPR012934">
    <property type="entry name" value="Znf_AD"/>
</dbReference>
<keyword evidence="10" id="KW-1185">Reference proteome</keyword>
<dbReference type="InterPro" id="IPR013087">
    <property type="entry name" value="Znf_C2H2_type"/>
</dbReference>
<dbReference type="PROSITE" id="PS00028">
    <property type="entry name" value="ZINC_FINGER_C2H2_1"/>
    <property type="match status" value="4"/>
</dbReference>
<feature type="binding site" evidence="6">
    <location>
        <position position="8"/>
    </location>
    <ligand>
        <name>Zn(2+)</name>
        <dbReference type="ChEBI" id="CHEBI:29105"/>
    </ligand>
</feature>
<feature type="domain" description="C2H2-type" evidence="7">
    <location>
        <begin position="321"/>
        <end position="344"/>
    </location>
</feature>
<feature type="domain" description="ZAD" evidence="8">
    <location>
        <begin position="3"/>
        <end position="74"/>
    </location>
</feature>
<organism evidence="9 10">
    <name type="scientific">Molorchus minor</name>
    <dbReference type="NCBI Taxonomy" id="1323400"/>
    <lineage>
        <taxon>Eukaryota</taxon>
        <taxon>Metazoa</taxon>
        <taxon>Ecdysozoa</taxon>
        <taxon>Arthropoda</taxon>
        <taxon>Hexapoda</taxon>
        <taxon>Insecta</taxon>
        <taxon>Pterygota</taxon>
        <taxon>Neoptera</taxon>
        <taxon>Endopterygota</taxon>
        <taxon>Coleoptera</taxon>
        <taxon>Polyphaga</taxon>
        <taxon>Cucujiformia</taxon>
        <taxon>Chrysomeloidea</taxon>
        <taxon>Cerambycidae</taxon>
        <taxon>Lamiinae</taxon>
        <taxon>Monochamini</taxon>
        <taxon>Molorchus</taxon>
    </lineage>
</organism>
<evidence type="ECO:0000256" key="2">
    <source>
        <dbReference type="ARBA" id="ARBA00022737"/>
    </source>
</evidence>
<dbReference type="PANTHER" id="PTHR24379:SF127">
    <property type="entry name" value="BLOODY FINGERS-RELATED"/>
    <property type="match status" value="1"/>
</dbReference>
<keyword evidence="1 6" id="KW-0479">Metal-binding</keyword>
<feature type="domain" description="C2H2-type" evidence="7">
    <location>
        <begin position="238"/>
        <end position="265"/>
    </location>
</feature>
<dbReference type="PROSITE" id="PS50157">
    <property type="entry name" value="ZINC_FINGER_C2H2_2"/>
    <property type="match status" value="5"/>
</dbReference>
<feature type="binding site" evidence="6">
    <location>
        <position position="47"/>
    </location>
    <ligand>
        <name>Zn(2+)</name>
        <dbReference type="ChEBI" id="CHEBI:29105"/>
    </ligand>
</feature>
<keyword evidence="2" id="KW-0677">Repeat</keyword>
<evidence type="ECO:0000259" key="7">
    <source>
        <dbReference type="PROSITE" id="PS50157"/>
    </source>
</evidence>
<protein>
    <submittedName>
        <fullName evidence="9">Uncharacterized protein</fullName>
    </submittedName>
</protein>
<dbReference type="SUPFAM" id="SSF57716">
    <property type="entry name" value="Glucocorticoid receptor-like (DNA-binding domain)"/>
    <property type="match status" value="1"/>
</dbReference>
<reference evidence="9" key="1">
    <citation type="journal article" date="2023" name="Insect Mol. Biol.">
        <title>Genome sequencing provides insights into the evolution of gene families encoding plant cell wall-degrading enzymes in longhorned beetles.</title>
        <authorList>
            <person name="Shin N.R."/>
            <person name="Okamura Y."/>
            <person name="Kirsch R."/>
            <person name="Pauchet Y."/>
        </authorList>
    </citation>
    <scope>NUCLEOTIDE SEQUENCE</scope>
    <source>
        <strain evidence="9">MMC_N1</strain>
    </source>
</reference>
<feature type="domain" description="C2H2-type" evidence="7">
    <location>
        <begin position="211"/>
        <end position="238"/>
    </location>
</feature>
<gene>
    <name evidence="9" type="ORF">NQ317_003501</name>
</gene>
<feature type="binding site" evidence="6">
    <location>
        <position position="5"/>
    </location>
    <ligand>
        <name>Zn(2+)</name>
        <dbReference type="ChEBI" id="CHEBI:29105"/>
    </ligand>
</feature>
<dbReference type="InterPro" id="IPR036236">
    <property type="entry name" value="Znf_C2H2_sf"/>
</dbReference>
<dbReference type="SMART" id="SM00355">
    <property type="entry name" value="ZnF_C2H2"/>
    <property type="match status" value="7"/>
</dbReference>
<evidence type="ECO:0000313" key="10">
    <source>
        <dbReference type="Proteomes" id="UP001162164"/>
    </source>
</evidence>
<dbReference type="Gene3D" id="3.30.160.60">
    <property type="entry name" value="Classic Zinc Finger"/>
    <property type="match status" value="5"/>
</dbReference>
<evidence type="ECO:0000256" key="3">
    <source>
        <dbReference type="ARBA" id="ARBA00022771"/>
    </source>
</evidence>
<keyword evidence="4 6" id="KW-0862">Zinc</keyword>
<name>A0ABQ9K3C6_9CUCU</name>
<dbReference type="Pfam" id="PF13912">
    <property type="entry name" value="zf-C2H2_6"/>
    <property type="match status" value="1"/>
</dbReference>
<evidence type="ECO:0000313" key="9">
    <source>
        <dbReference type="EMBL" id="KAJ8984354.1"/>
    </source>
</evidence>
<dbReference type="Pfam" id="PF07776">
    <property type="entry name" value="zf-AD"/>
    <property type="match status" value="1"/>
</dbReference>
<dbReference type="Proteomes" id="UP001162164">
    <property type="component" value="Unassembled WGS sequence"/>
</dbReference>
<accession>A0ABQ9K3C6</accession>
<evidence type="ECO:0000256" key="1">
    <source>
        <dbReference type="ARBA" id="ARBA00022723"/>
    </source>
</evidence>
<feature type="domain" description="C2H2-type" evidence="7">
    <location>
        <begin position="158"/>
        <end position="181"/>
    </location>
</feature>
<evidence type="ECO:0000256" key="5">
    <source>
        <dbReference type="PROSITE-ProRule" id="PRU00042"/>
    </source>
</evidence>
<keyword evidence="3 5" id="KW-0863">Zinc-finger</keyword>
<evidence type="ECO:0000256" key="6">
    <source>
        <dbReference type="PROSITE-ProRule" id="PRU01263"/>
    </source>
</evidence>
<comment type="caution">
    <text evidence="9">The sequence shown here is derived from an EMBL/GenBank/DDBJ whole genome shotgun (WGS) entry which is preliminary data.</text>
</comment>